<dbReference type="OrthoDB" id="10029527at2759"/>
<evidence type="ECO:0000256" key="3">
    <source>
        <dbReference type="ARBA" id="ARBA00022989"/>
    </source>
</evidence>
<accession>A0A087TTI9</accession>
<name>A0A087TTI9_STEMI</name>
<keyword evidence="8" id="KW-1185">Reference proteome</keyword>
<evidence type="ECO:0000256" key="2">
    <source>
        <dbReference type="ARBA" id="ARBA00022692"/>
    </source>
</evidence>
<keyword evidence="4 5" id="KW-0472">Membrane</keyword>
<evidence type="ECO:0000259" key="6">
    <source>
        <dbReference type="Pfam" id="PF24456"/>
    </source>
</evidence>
<evidence type="ECO:0000313" key="8">
    <source>
        <dbReference type="Proteomes" id="UP000054359"/>
    </source>
</evidence>
<evidence type="ECO:0000256" key="4">
    <source>
        <dbReference type="ARBA" id="ARBA00023136"/>
    </source>
</evidence>
<reference evidence="7 8" key="1">
    <citation type="submission" date="2013-11" db="EMBL/GenBank/DDBJ databases">
        <title>Genome sequencing of Stegodyphus mimosarum.</title>
        <authorList>
            <person name="Bechsgaard J."/>
        </authorList>
    </citation>
    <scope>NUCLEOTIDE SEQUENCE [LARGE SCALE GENOMIC DNA]</scope>
</reference>
<sequence length="39" mass="4449">MLILWKDVWKLRKENHGLFCALMCGFFSLLAVIGKVIPG</sequence>
<feature type="transmembrane region" description="Helical" evidence="5">
    <location>
        <begin position="16"/>
        <end position="37"/>
    </location>
</feature>
<dbReference type="Proteomes" id="UP000054359">
    <property type="component" value="Unassembled WGS sequence"/>
</dbReference>
<keyword evidence="3 5" id="KW-1133">Transmembrane helix</keyword>
<evidence type="ECO:0000313" key="7">
    <source>
        <dbReference type="EMBL" id="KFM68428.1"/>
    </source>
</evidence>
<dbReference type="EMBL" id="KK116675">
    <property type="protein sequence ID" value="KFM68428.1"/>
    <property type="molecule type" value="Genomic_DNA"/>
</dbReference>
<feature type="domain" description="RETREG1-3/ARL6IP-like N-terminal reticulon-homology" evidence="6">
    <location>
        <begin position="4"/>
        <end position="39"/>
    </location>
</feature>
<dbReference type="Pfam" id="PF24456">
    <property type="entry name" value="RHD_RETREG1-3"/>
    <property type="match status" value="1"/>
</dbReference>
<feature type="non-terminal residue" evidence="7">
    <location>
        <position position="39"/>
    </location>
</feature>
<dbReference type="InterPro" id="IPR057282">
    <property type="entry name" value="RETREG1-3-like_RHD"/>
</dbReference>
<evidence type="ECO:0000256" key="5">
    <source>
        <dbReference type="SAM" id="Phobius"/>
    </source>
</evidence>
<organism evidence="7 8">
    <name type="scientific">Stegodyphus mimosarum</name>
    <name type="common">African social velvet spider</name>
    <dbReference type="NCBI Taxonomy" id="407821"/>
    <lineage>
        <taxon>Eukaryota</taxon>
        <taxon>Metazoa</taxon>
        <taxon>Ecdysozoa</taxon>
        <taxon>Arthropoda</taxon>
        <taxon>Chelicerata</taxon>
        <taxon>Arachnida</taxon>
        <taxon>Araneae</taxon>
        <taxon>Araneomorphae</taxon>
        <taxon>Entelegynae</taxon>
        <taxon>Eresoidea</taxon>
        <taxon>Eresidae</taxon>
        <taxon>Stegodyphus</taxon>
    </lineage>
</organism>
<protein>
    <recommendedName>
        <fullName evidence="6">RETREG1-3/ARL6IP-like N-terminal reticulon-homology domain-containing protein</fullName>
    </recommendedName>
</protein>
<evidence type="ECO:0000256" key="1">
    <source>
        <dbReference type="ARBA" id="ARBA00004141"/>
    </source>
</evidence>
<dbReference type="GO" id="GO:0005783">
    <property type="term" value="C:endoplasmic reticulum"/>
    <property type="evidence" value="ECO:0007669"/>
    <property type="project" value="UniProtKB-ARBA"/>
</dbReference>
<keyword evidence="2 5" id="KW-0812">Transmembrane</keyword>
<gene>
    <name evidence="7" type="ORF">X975_03345</name>
</gene>
<comment type="subcellular location">
    <subcellularLocation>
        <location evidence="1">Membrane</location>
        <topology evidence="1">Multi-pass membrane protein</topology>
    </subcellularLocation>
</comment>
<dbReference type="GO" id="GO:0016020">
    <property type="term" value="C:membrane"/>
    <property type="evidence" value="ECO:0007669"/>
    <property type="project" value="UniProtKB-SubCell"/>
</dbReference>
<dbReference type="AlphaFoldDB" id="A0A087TTI9"/>
<proteinExistence type="predicted"/>